<dbReference type="EMBL" id="CM009754">
    <property type="protein sequence ID" value="PUZ50904.1"/>
    <property type="molecule type" value="Genomic_DNA"/>
</dbReference>
<dbReference type="InterPro" id="IPR011205">
    <property type="entry name" value="UCP015417_vWA"/>
</dbReference>
<dbReference type="Pfam" id="PF11443">
    <property type="entry name" value="DUF2828"/>
    <property type="match status" value="1"/>
</dbReference>
<dbReference type="InterPro" id="IPR058580">
    <property type="entry name" value="DUF2828"/>
</dbReference>
<organism evidence="4 5">
    <name type="scientific">Panicum hallii var. hallii</name>
    <dbReference type="NCBI Taxonomy" id="1504633"/>
    <lineage>
        <taxon>Eukaryota</taxon>
        <taxon>Viridiplantae</taxon>
        <taxon>Streptophyta</taxon>
        <taxon>Embryophyta</taxon>
        <taxon>Tracheophyta</taxon>
        <taxon>Spermatophyta</taxon>
        <taxon>Magnoliopsida</taxon>
        <taxon>Liliopsida</taxon>
        <taxon>Poales</taxon>
        <taxon>Poaceae</taxon>
        <taxon>PACMAD clade</taxon>
        <taxon>Panicoideae</taxon>
        <taxon>Panicodae</taxon>
        <taxon>Paniceae</taxon>
        <taxon>Panicinae</taxon>
        <taxon>Panicum</taxon>
        <taxon>Panicum sect. Panicum</taxon>
    </lineage>
</organism>
<name>A0A2T7D5P7_9POAL</name>
<feature type="compositionally biased region" description="Basic and acidic residues" evidence="1">
    <location>
        <begin position="201"/>
        <end position="211"/>
    </location>
</feature>
<gene>
    <name evidence="4" type="ORF">GQ55_6G111800</name>
</gene>
<evidence type="ECO:0008006" key="6">
    <source>
        <dbReference type="Google" id="ProtNLM"/>
    </source>
</evidence>
<dbReference type="PIRSF" id="PIRSF015417">
    <property type="entry name" value="T31B5_30_vWA"/>
    <property type="match status" value="1"/>
</dbReference>
<evidence type="ECO:0000313" key="5">
    <source>
        <dbReference type="Proteomes" id="UP000244336"/>
    </source>
</evidence>
<dbReference type="Proteomes" id="UP000244336">
    <property type="component" value="Chromosome 6"/>
</dbReference>
<dbReference type="OrthoDB" id="1149618at2759"/>
<evidence type="ECO:0000259" key="2">
    <source>
        <dbReference type="Pfam" id="PF11443"/>
    </source>
</evidence>
<feature type="domain" description="DUF2828" evidence="2">
    <location>
        <begin position="72"/>
        <end position="422"/>
    </location>
</feature>
<evidence type="ECO:0000256" key="1">
    <source>
        <dbReference type="SAM" id="MobiDB-lite"/>
    </source>
</evidence>
<sequence>MAPPASAALLGPPVAAAALNTNVAAAADPEPTREESSSEYSSSDDDSEDSPMACGGVAKKAAAKEAPRSGRALAYSSSGDPCVDFFFQVVPGATSGTDVAALLDVAWSRDARAALRLICHLRGVRGLGKGDREGFYAAALWMHARHPKTLAGNLATFARFGCLKDLPEILYRILHGDRMEEEGDRRKQQQDLRHGMKRRRSDGEFKAAKERKRQEEAQLALTALVRYESDESFRFLYVRVAEMFAEMLKSDVEHLRAGDTAKIGLAAKWCPSLRSSYDRATLLCEAIARRIFPRESSQEYLNISDKHYAYRIRDRLRREVLVPLRKALELPEVYMCACKFEELPYARVASVAMRKYKEVFQKHDKHRVTGFFDEVRTGHAKMPADGVLPHELIAAALKGEHDEAAELQWRRMAASLATEGRLTNCIAVCGLSGAAAAVADQPASAAVALGLLISELSQEPWKGRVITFDETHQLHKVCGANLKERLRPLVAAMGAHRKGANLQGVFSKILQLAVAGGLRKDMMVKRVFVLSDMDFDGWTGAASVWKTEYQGICDKFATEGFTVPQVVFWNVGTSKASMPVVAEQEGAALVSGYSKNLMRLFLEADGELTPAAVVADAISGPEYDALEVFD</sequence>
<dbReference type="AlphaFoldDB" id="A0A2T7D5P7"/>
<dbReference type="Pfam" id="PF25043">
    <property type="entry name" value="DUF7788"/>
    <property type="match status" value="1"/>
</dbReference>
<dbReference type="Gramene" id="PUZ50904">
    <property type="protein sequence ID" value="PUZ50904"/>
    <property type="gene ID" value="GQ55_6G111800"/>
</dbReference>
<reference evidence="4 5" key="1">
    <citation type="submission" date="2018-04" db="EMBL/GenBank/DDBJ databases">
        <title>WGS assembly of Panicum hallii var. hallii HAL2.</title>
        <authorList>
            <person name="Lovell J."/>
            <person name="Jenkins J."/>
            <person name="Lowry D."/>
            <person name="Mamidi S."/>
            <person name="Sreedasyam A."/>
            <person name="Weng X."/>
            <person name="Barry K."/>
            <person name="Bonette J."/>
            <person name="Campitelli B."/>
            <person name="Daum C."/>
            <person name="Gordon S."/>
            <person name="Gould B."/>
            <person name="Lipzen A."/>
            <person name="MacQueen A."/>
            <person name="Palacio-Mejia J."/>
            <person name="Plott C."/>
            <person name="Shakirov E."/>
            <person name="Shu S."/>
            <person name="Yoshinaga Y."/>
            <person name="Zane M."/>
            <person name="Rokhsar D."/>
            <person name="Grimwood J."/>
            <person name="Schmutz J."/>
            <person name="Juenger T."/>
        </authorList>
    </citation>
    <scope>NUCLEOTIDE SEQUENCE [LARGE SCALE GENOMIC DNA]</scope>
    <source>
        <strain evidence="5">cv. HAL2</strain>
    </source>
</reference>
<proteinExistence type="predicted"/>
<feature type="domain" description="DUF7788" evidence="3">
    <location>
        <begin position="424"/>
        <end position="608"/>
    </location>
</feature>
<dbReference type="PANTHER" id="PTHR31373:SF19">
    <property type="entry name" value="TROVE DOMAIN-CONTAINING PROTEIN"/>
    <property type="match status" value="1"/>
</dbReference>
<accession>A0A2T7D5P7</accession>
<feature type="region of interest" description="Disordered" evidence="1">
    <location>
        <begin position="181"/>
        <end position="211"/>
    </location>
</feature>
<evidence type="ECO:0000313" key="4">
    <source>
        <dbReference type="EMBL" id="PUZ50904.1"/>
    </source>
</evidence>
<protein>
    <recommendedName>
        <fullName evidence="6">TROVE domain-containing protein</fullName>
    </recommendedName>
</protein>
<feature type="region of interest" description="Disordered" evidence="1">
    <location>
        <begin position="21"/>
        <end position="61"/>
    </location>
</feature>
<dbReference type="InterPro" id="IPR056690">
    <property type="entry name" value="DUF7788"/>
</dbReference>
<evidence type="ECO:0000259" key="3">
    <source>
        <dbReference type="Pfam" id="PF25043"/>
    </source>
</evidence>
<keyword evidence="5" id="KW-1185">Reference proteome</keyword>
<dbReference type="PANTHER" id="PTHR31373">
    <property type="entry name" value="OS06G0652100 PROTEIN"/>
    <property type="match status" value="1"/>
</dbReference>
<feature type="compositionally biased region" description="Basic and acidic residues" evidence="1">
    <location>
        <begin position="181"/>
        <end position="194"/>
    </location>
</feature>